<dbReference type="Pfam" id="PF20173">
    <property type="entry name" value="ZnF_RZ-type"/>
    <property type="match status" value="1"/>
</dbReference>
<dbReference type="InterPro" id="IPR041679">
    <property type="entry name" value="DNA2/NAM7-like_C"/>
</dbReference>
<evidence type="ECO:0000256" key="9">
    <source>
        <dbReference type="SAM" id="MobiDB-lite"/>
    </source>
</evidence>
<keyword evidence="6" id="KW-0862">Zinc</keyword>
<keyword evidence="2" id="KW-0963">Cytoplasm</keyword>
<keyword evidence="7" id="KW-0391">Immunity</keyword>
<gene>
    <name evidence="11" type="ORF">FWILDA_LOCUS9778</name>
</gene>
<dbReference type="GO" id="GO:0002376">
    <property type="term" value="P:immune system process"/>
    <property type="evidence" value="ECO:0007669"/>
    <property type="project" value="UniProtKB-KW"/>
</dbReference>
<dbReference type="Gene3D" id="3.40.50.300">
    <property type="entry name" value="P-loop containing nucleotide triphosphate hydrolases"/>
    <property type="match status" value="3"/>
</dbReference>
<dbReference type="OrthoDB" id="2423195at2759"/>
<proteinExistence type="predicted"/>
<evidence type="ECO:0000313" key="11">
    <source>
        <dbReference type="EMBL" id="CAI2180832.1"/>
    </source>
</evidence>
<evidence type="ECO:0000313" key="12">
    <source>
        <dbReference type="Proteomes" id="UP001153678"/>
    </source>
</evidence>
<keyword evidence="5" id="KW-0863">Zinc-finger</keyword>
<evidence type="ECO:0000256" key="4">
    <source>
        <dbReference type="ARBA" id="ARBA00022737"/>
    </source>
</evidence>
<evidence type="ECO:0000256" key="1">
    <source>
        <dbReference type="ARBA" id="ARBA00004496"/>
    </source>
</evidence>
<evidence type="ECO:0000256" key="7">
    <source>
        <dbReference type="ARBA" id="ARBA00022859"/>
    </source>
</evidence>
<name>A0A9W4SVP8_9GLOM</name>
<reference evidence="11" key="1">
    <citation type="submission" date="2022-08" db="EMBL/GenBank/DDBJ databases">
        <authorList>
            <person name="Kallberg Y."/>
            <person name="Tangrot J."/>
            <person name="Rosling A."/>
        </authorList>
    </citation>
    <scope>NUCLEOTIDE SEQUENCE</scope>
    <source>
        <strain evidence="11">Wild A</strain>
    </source>
</reference>
<dbReference type="SMART" id="SM00438">
    <property type="entry name" value="ZnF_NFX"/>
    <property type="match status" value="4"/>
</dbReference>
<protein>
    <submittedName>
        <fullName evidence="11">11914_t:CDS:1</fullName>
    </submittedName>
</protein>
<evidence type="ECO:0000256" key="6">
    <source>
        <dbReference type="ARBA" id="ARBA00022833"/>
    </source>
</evidence>
<dbReference type="InterPro" id="IPR047187">
    <property type="entry name" value="SF1_C_Upf1"/>
</dbReference>
<keyword evidence="4" id="KW-0677">Repeat</keyword>
<dbReference type="EMBL" id="CAMKVN010002381">
    <property type="protein sequence ID" value="CAI2180832.1"/>
    <property type="molecule type" value="Genomic_DNA"/>
</dbReference>
<dbReference type="GO" id="GO:0031048">
    <property type="term" value="P:regulatory ncRNA-mediated heterochromatin formation"/>
    <property type="evidence" value="ECO:0007669"/>
    <property type="project" value="TreeGrafter"/>
</dbReference>
<keyword evidence="12" id="KW-1185">Reference proteome</keyword>
<dbReference type="Proteomes" id="UP001153678">
    <property type="component" value="Unassembled WGS sequence"/>
</dbReference>
<feature type="region of interest" description="Disordered" evidence="9">
    <location>
        <begin position="2178"/>
        <end position="2197"/>
    </location>
</feature>
<dbReference type="GO" id="GO:0031380">
    <property type="term" value="C:nuclear RNA-directed RNA polymerase complex"/>
    <property type="evidence" value="ECO:0007669"/>
    <property type="project" value="TreeGrafter"/>
</dbReference>
<dbReference type="GO" id="GO:0005737">
    <property type="term" value="C:cytoplasm"/>
    <property type="evidence" value="ECO:0007669"/>
    <property type="project" value="UniProtKB-SubCell"/>
</dbReference>
<comment type="subcellular location">
    <subcellularLocation>
        <location evidence="1">Cytoplasm</location>
    </subcellularLocation>
</comment>
<dbReference type="CDD" id="cd06008">
    <property type="entry name" value="NF-X1-zinc-finger"/>
    <property type="match status" value="1"/>
</dbReference>
<keyword evidence="3" id="KW-0479">Metal-binding</keyword>
<comment type="caution">
    <text evidence="11">The sequence shown here is derived from an EMBL/GenBank/DDBJ whole genome shotgun (WGS) entry which is preliminary data.</text>
</comment>
<dbReference type="PANTHER" id="PTHR10887">
    <property type="entry name" value="DNA2/NAM7 HELICASE FAMILY"/>
    <property type="match status" value="1"/>
</dbReference>
<evidence type="ECO:0000256" key="2">
    <source>
        <dbReference type="ARBA" id="ARBA00022490"/>
    </source>
</evidence>
<feature type="domain" description="RZ-type" evidence="10">
    <location>
        <begin position="2119"/>
        <end position="2194"/>
    </location>
</feature>
<organism evidence="11 12">
    <name type="scientific">Funneliformis geosporum</name>
    <dbReference type="NCBI Taxonomy" id="1117311"/>
    <lineage>
        <taxon>Eukaryota</taxon>
        <taxon>Fungi</taxon>
        <taxon>Fungi incertae sedis</taxon>
        <taxon>Mucoromycota</taxon>
        <taxon>Glomeromycotina</taxon>
        <taxon>Glomeromycetes</taxon>
        <taxon>Glomerales</taxon>
        <taxon>Glomeraceae</taxon>
        <taxon>Funneliformis</taxon>
    </lineage>
</organism>
<dbReference type="FunFam" id="3.40.50.300:FF:001660">
    <property type="entry name" value="NF-X1 finger and helicase protein, putative"/>
    <property type="match status" value="1"/>
</dbReference>
<evidence type="ECO:0000259" key="10">
    <source>
        <dbReference type="PROSITE" id="PS51981"/>
    </source>
</evidence>
<evidence type="ECO:0000256" key="8">
    <source>
        <dbReference type="SAM" id="Coils"/>
    </source>
</evidence>
<dbReference type="InterPro" id="IPR041677">
    <property type="entry name" value="DNA2/NAM7_AAA_11"/>
</dbReference>
<dbReference type="InterPro" id="IPR057373">
    <property type="entry name" value="ZNFX1"/>
</dbReference>
<dbReference type="Pfam" id="PF13087">
    <property type="entry name" value="AAA_12"/>
    <property type="match status" value="1"/>
</dbReference>
<keyword evidence="8" id="KW-0175">Coiled coil</keyword>
<dbReference type="Pfam" id="PF13086">
    <property type="entry name" value="AAA_11"/>
    <property type="match status" value="1"/>
</dbReference>
<dbReference type="PROSITE" id="PS51981">
    <property type="entry name" value="ZF_RZ"/>
    <property type="match status" value="1"/>
</dbReference>
<feature type="region of interest" description="Disordered" evidence="9">
    <location>
        <begin position="1"/>
        <end position="28"/>
    </location>
</feature>
<dbReference type="InterPro" id="IPR000967">
    <property type="entry name" value="Znf_NFX1"/>
</dbReference>
<dbReference type="PANTHER" id="PTHR10887:SF445">
    <property type="entry name" value="NFX1-TYPE ZINC FINGER-CONTAINING PROTEIN 1"/>
    <property type="match status" value="1"/>
</dbReference>
<dbReference type="SUPFAM" id="SSF52540">
    <property type="entry name" value="P-loop containing nucleoside triphosphate hydrolases"/>
    <property type="match status" value="1"/>
</dbReference>
<accession>A0A9W4SVP8</accession>
<evidence type="ECO:0000256" key="5">
    <source>
        <dbReference type="ARBA" id="ARBA00022771"/>
    </source>
</evidence>
<dbReference type="Pfam" id="PF25396">
    <property type="entry name" value="ZNFX1"/>
    <property type="match status" value="1"/>
</dbReference>
<dbReference type="GO" id="GO:0004386">
    <property type="term" value="F:helicase activity"/>
    <property type="evidence" value="ECO:0007669"/>
    <property type="project" value="InterPro"/>
</dbReference>
<dbReference type="InterPro" id="IPR027417">
    <property type="entry name" value="P-loop_NTPase"/>
</dbReference>
<evidence type="ECO:0000256" key="3">
    <source>
        <dbReference type="ARBA" id="ARBA00022723"/>
    </source>
</evidence>
<dbReference type="GO" id="GO:0008270">
    <property type="term" value="F:zinc ion binding"/>
    <property type="evidence" value="ECO:0007669"/>
    <property type="project" value="UniProtKB-KW"/>
</dbReference>
<dbReference type="InterPro" id="IPR045055">
    <property type="entry name" value="DNA2/NAM7-like"/>
</dbReference>
<sequence length="2197" mass="252668">MSYHRRKKDSPRGTSGNSSKNRDQIVRNPLDIERENVRILSENFNSSELSYKGSDKIVFIPHEDNMDTNWRRYLKKELTNQHHIRRFLNTCLVTASKETEYKVEELITNLGGPEGRQRLREIIMFPISVDAGLQPRVASFQRVTLPFLALLTRSGIIDSILEVHINAVFSIVYTNLDNFMHDRVMPMLETIVLRNSLADKNTSQTELLRDDPSSFIPTSIGQFFLVIVRLCNFMLTRIKEAASNETMHNIARRLENSKNAWQNSHQTDPNDPINSNIESKNYYFHILDKEFKIMKQLIKNSQRSYPNELNSVDNASRSYKERAQIVDLKRIYDPPGELSDHGPRHDNDFSDITKISIIPTKEEILSVRPPFLPTNIPGAPHFLPEGPARLLDSQFRLLREDMLSPIRGGITNFLQFLVDSNNSKLRKYKEVGGRYRYDSGQDNGDLYIYPNVRFAGITVDKRRGFSCRIAFTGPKNVGRTKRDRIFYWQRSKKLMNGNLVCLLWPTENTALVNNKNNIPNATQYSLFFGVIVQRDEQLLAKFDDRVEIEINFSDATVYPLALNDISSQKNRNMVTTSRFMVESTGVYMESYYHILKTLQSTMNSTLPFERYLAPTNEMAESSIVDLPDYARAPGFHFNLGALLRDKQKDLFLNVSNTNEHENIIEILKKESMIDSKGNKLDDTQARSLVSSLCKEIALIEGPPGTGKTVIGVEIMKVLLAPTNRNIKLGPILTICFTNHALDQFLEYLIDKAGIDNIVRLGGRSRSDKIAPFNLEEIVRNRERPVGIEAYLLAQAYKSLDAIQKDADNIQKRLNQRWLTWNEISPYLSFEFAEHYNRFSYYHDDPEAPKLLLDNDNDMNIDDESSWQTAGNDSRNKTIFEQWLEGRDIKRAKSMIHAMKNPRQQRQLKGKEKQSSNLNSYGILDNIDEFYYEFDDEDEYVEPIYDSMQSFLLNWSEPTTNRPLEELKDDTNIWEMSETERITLHDFWRQELNLECVEDLARLQKTHDEKRKEVDNIHNERRKKILKECDVIGMTTNGTAKFQSLIRSIGPKIILCEEAGEVLEAHILSALTPSTQHLILIGDHKQLRPHVATYNLSCESSNGKKYRLDESLFERLVKDNKSTRLEQSQLLTQRRMRSEISDLIRFTLYPKLIDGENTIYPNVRGAQHNLYFINHRQPEDKTKSEFAVQSHSNQYEVDMIIEMVKYFVRNGYTKEDDIAVLTPYLGQMMKLRDALKSTFTVVIDERDSQDLAEMEDDDDEEKPESNVEGNISIATRKSLNQQVTLRTVDNFQGEEANIVIISLVRNSLNDSNRGPIGFLKSENRTNVLLSRAKHGMYLLGNAELMGNESHMWSSVVQMLKSSDPPKVGGSFPIVCPQHPRNRNYVSVPIQFVEFAPDGGCLESCGQKLECGHLCPYKCHFDNPDHINIFCRKECIKLHPECLHPCNKFCGEKCGDCSLVLGDIILPSCDHLYPRAMCYETRNVYSILCRIKVYKTLPKCGHKLEVMCCESVDDIVCMQPCGELTKCDHICSAPCHDCQKRSIKANNDEPPLDVNGFIIRNTHRSCAKPCERNLFCGHKCEEVCHEGRICSPCKAKCTVSCSHSSCKLECFKPCAACAEPCDWYCPHGKGRCLLSCGAPCSRLPCNLRCEKKLKCGHRCPGICGENCPPPKFCEICAPNDVKEQMIDFIELQTFAEIDWSEERMVILECGHVFTMNTMDGHMEMMNYYEGSDERWTGFKILSSQSGENKMMTCPNCRAPIKNIKRYGRSIKKRILDTQNKKFLMLYDHRLKFQRSALEAAIRIMENNKQNMLEKFKSNRSYSTDLRGNIKKNDIEGPDKIVPEVSIKEQFYQIGKYHSIPEQHTKLWQNHIKELFKSYNQLTMIMAHTKNPPHKKAFDAALTRLYNEKSKVPIDVFNLENISIVDDAVRFEQSLREVGLITPQLDRRVYLDAFFEIVNVQKIMFHEAVRIISELPNTDLPHSEERQGYISVLATRKNWIEFCGRIMDSITNHLEKILQTCEESKYGRHLVQASLELVEFEYQVGRFNLNNQINPHVSMSEPIKRAIIEKCNKIRKDCNKIRRDYLPSINLEFFQGQCEARIVKLLNDVNELQEKAENYGQLTQEEKVAIYRAMSSEFSGSGHWYECPNGHPYTIGECGGAMQASRCPDCGATVGGSSHSLTSGNRRNVEFDTMGGRTLR</sequence>
<feature type="coiled-coil region" evidence="8">
    <location>
        <begin position="2092"/>
        <end position="2119"/>
    </location>
</feature>
<feature type="region of interest" description="Disordered" evidence="9">
    <location>
        <begin position="1248"/>
        <end position="1270"/>
    </location>
</feature>
<dbReference type="CDD" id="cd18808">
    <property type="entry name" value="SF1_C_Upf1"/>
    <property type="match status" value="1"/>
</dbReference>
<dbReference type="InterPro" id="IPR046439">
    <property type="entry name" value="ZF_RZ_dom"/>
</dbReference>
<feature type="compositionally biased region" description="Acidic residues" evidence="9">
    <location>
        <begin position="1249"/>
        <end position="1261"/>
    </location>
</feature>